<keyword evidence="3" id="KW-0378">Hydrolase</keyword>
<keyword evidence="3" id="KW-0482">Metalloprotease</keyword>
<proteinExistence type="predicted"/>
<comment type="caution">
    <text evidence="3">The sequence shown here is derived from an EMBL/GenBank/DDBJ whole genome shotgun (WGS) entry which is preliminary data.</text>
</comment>
<feature type="transmembrane region" description="Helical" evidence="1">
    <location>
        <begin position="103"/>
        <end position="125"/>
    </location>
</feature>
<keyword evidence="3" id="KW-0645">Protease</keyword>
<feature type="domain" description="CAAX prenyl protease 2/Lysostaphin resistance protein A-like" evidence="2">
    <location>
        <begin position="142"/>
        <end position="236"/>
    </location>
</feature>
<name>A0ABR8BQ36_APHFL</name>
<evidence type="ECO:0000313" key="4">
    <source>
        <dbReference type="Proteomes" id="UP000606721"/>
    </source>
</evidence>
<keyword evidence="4" id="KW-1185">Reference proteome</keyword>
<dbReference type="Proteomes" id="UP000606721">
    <property type="component" value="Unassembled WGS sequence"/>
</dbReference>
<dbReference type="RefSeq" id="WP_190381939.1">
    <property type="nucleotide sequence ID" value="NZ_JACJQT010000001.1"/>
</dbReference>
<evidence type="ECO:0000313" key="3">
    <source>
        <dbReference type="EMBL" id="MBD2276792.1"/>
    </source>
</evidence>
<dbReference type="GO" id="GO:0008237">
    <property type="term" value="F:metallopeptidase activity"/>
    <property type="evidence" value="ECO:0007669"/>
    <property type="project" value="UniProtKB-KW"/>
</dbReference>
<dbReference type="PANTHER" id="PTHR39430">
    <property type="entry name" value="MEMBRANE-ASSOCIATED PROTEASE-RELATED"/>
    <property type="match status" value="1"/>
</dbReference>
<keyword evidence="1" id="KW-0812">Transmembrane</keyword>
<feature type="transmembrane region" description="Helical" evidence="1">
    <location>
        <begin position="174"/>
        <end position="194"/>
    </location>
</feature>
<feature type="transmembrane region" description="Helical" evidence="1">
    <location>
        <begin position="27"/>
        <end position="54"/>
    </location>
</feature>
<keyword evidence="1" id="KW-1133">Transmembrane helix</keyword>
<dbReference type="PANTHER" id="PTHR39430:SF1">
    <property type="entry name" value="PROTEASE"/>
    <property type="match status" value="1"/>
</dbReference>
<gene>
    <name evidence="3" type="ORF">H6F99_00180</name>
</gene>
<feature type="transmembrane region" description="Helical" evidence="1">
    <location>
        <begin position="234"/>
        <end position="253"/>
    </location>
</feature>
<reference evidence="3 4" key="1">
    <citation type="journal article" date="2020" name="ISME J.">
        <title>Comparative genomics reveals insights into cyanobacterial evolution and habitat adaptation.</title>
        <authorList>
            <person name="Chen M.Y."/>
            <person name="Teng W.K."/>
            <person name="Zhao L."/>
            <person name="Hu C.X."/>
            <person name="Zhou Y.K."/>
            <person name="Han B.P."/>
            <person name="Song L.R."/>
            <person name="Shu W.S."/>
        </authorList>
    </citation>
    <scope>NUCLEOTIDE SEQUENCE [LARGE SCALE GENOMIC DNA]</scope>
    <source>
        <strain evidence="3 4">FACHB-1040</strain>
    </source>
</reference>
<feature type="transmembrane region" description="Helical" evidence="1">
    <location>
        <begin position="137"/>
        <end position="154"/>
    </location>
</feature>
<feature type="transmembrane region" description="Helical" evidence="1">
    <location>
        <begin position="66"/>
        <end position="83"/>
    </location>
</feature>
<accession>A0ABR8BQ36</accession>
<keyword evidence="1" id="KW-0472">Membrane</keyword>
<dbReference type="Pfam" id="PF02517">
    <property type="entry name" value="Rce1-like"/>
    <property type="match status" value="1"/>
</dbReference>
<protein>
    <submittedName>
        <fullName evidence="3">CPBP family intramembrane metalloprotease</fullName>
    </submittedName>
</protein>
<dbReference type="InterPro" id="IPR003675">
    <property type="entry name" value="Rce1/LyrA-like_dom"/>
</dbReference>
<evidence type="ECO:0000256" key="1">
    <source>
        <dbReference type="SAM" id="Phobius"/>
    </source>
</evidence>
<dbReference type="EMBL" id="JACJQT010000001">
    <property type="protein sequence ID" value="MBD2276792.1"/>
    <property type="molecule type" value="Genomic_DNA"/>
</dbReference>
<sequence>MFFMSIPLSFLDSSVHTLLEFLKDTPVFLVMAFFIVWIGCWLPLVAVLAITLNWQIHKSLQPEQKIPLLVSLYLLVPLILWGFQGLKLGSFPDYGLVGKASIFGSLLLGFSLGVLGLAIVFFGQIRAGWCYLEKSQINLIPSSLLTISLVALFVGGIEELVFRGFLFTQLQQNYPIWLAAIISSSVFAVLHLVWEQKETLPQLPGLWLMGMVLVLARLADGNSLGIAWGLHAGWVWAIATIDTAGLITYTDQVPTWVTGINKKPLAGLTGIICLLATGGVLLWMYLIVK</sequence>
<feature type="transmembrane region" description="Helical" evidence="1">
    <location>
        <begin position="265"/>
        <end position="288"/>
    </location>
</feature>
<evidence type="ECO:0000259" key="2">
    <source>
        <dbReference type="Pfam" id="PF02517"/>
    </source>
</evidence>
<organism evidence="3 4">
    <name type="scientific">Aphanizomenon flos-aquae FACHB-1040</name>
    <dbReference type="NCBI Taxonomy" id="2692887"/>
    <lineage>
        <taxon>Bacteria</taxon>
        <taxon>Bacillati</taxon>
        <taxon>Cyanobacteriota</taxon>
        <taxon>Cyanophyceae</taxon>
        <taxon>Nostocales</taxon>
        <taxon>Aphanizomenonaceae</taxon>
        <taxon>Aphanizomenon</taxon>
    </lineage>
</organism>